<accession>A0A8J5YY57</accession>
<dbReference type="EMBL" id="JAHUZN010000007">
    <property type="protein sequence ID" value="KAG8489750.1"/>
    <property type="molecule type" value="Genomic_DNA"/>
</dbReference>
<dbReference type="PROSITE" id="PS50053">
    <property type="entry name" value="UBIQUITIN_2"/>
    <property type="match status" value="1"/>
</dbReference>
<dbReference type="InterPro" id="IPR029071">
    <property type="entry name" value="Ubiquitin-like_domsf"/>
</dbReference>
<evidence type="ECO:0000313" key="2">
    <source>
        <dbReference type="EMBL" id="KAG8489750.1"/>
    </source>
</evidence>
<gene>
    <name evidence="2" type="ORF">CXB51_017943</name>
</gene>
<reference evidence="2 3" key="1">
    <citation type="journal article" date="2021" name="bioRxiv">
        <title>The Gossypium anomalum genome as a resource for cotton improvement and evolutionary analysis of hybrid incompatibility.</title>
        <authorList>
            <person name="Grover C.E."/>
            <person name="Yuan D."/>
            <person name="Arick M.A."/>
            <person name="Miller E.R."/>
            <person name="Hu G."/>
            <person name="Peterson D.G."/>
            <person name="Wendel J.F."/>
            <person name="Udall J.A."/>
        </authorList>
    </citation>
    <scope>NUCLEOTIDE SEQUENCE [LARGE SCALE GENOMIC DNA]</scope>
    <source>
        <strain evidence="2">JFW-Udall</strain>
        <tissue evidence="2">Leaf</tissue>
    </source>
</reference>
<keyword evidence="3" id="KW-1185">Reference proteome</keyword>
<dbReference type="SUPFAM" id="SSF54236">
    <property type="entry name" value="Ubiquitin-like"/>
    <property type="match status" value="1"/>
</dbReference>
<dbReference type="Proteomes" id="UP000701853">
    <property type="component" value="Chromosome 7"/>
</dbReference>
<sequence length="221" mass="24524">MMKLKSKKFCRGSFKFGNGGGNNGNVKSGAKGVGNCNNISEIKWELRPGGMLVQKRETGSSVGEGMIIVRVSTVSQCHDISIGATSTFGELKMILSLVTSLEPKEQRLLFKGKEREDDEYLHMVGVKDKDKVLLLQDPAIKEMKKLHRLASTTQHIPTTYHTISSMDINTYPILGLKRVYVVSCVISKENVDTLILPSFCELNLRAQFARLMCKLNGNQSI</sequence>
<dbReference type="AlphaFoldDB" id="A0A8J5YY57"/>
<dbReference type="Pfam" id="PF00240">
    <property type="entry name" value="ubiquitin"/>
    <property type="match status" value="1"/>
</dbReference>
<evidence type="ECO:0000259" key="1">
    <source>
        <dbReference type="PROSITE" id="PS50053"/>
    </source>
</evidence>
<dbReference type="SMART" id="SM00213">
    <property type="entry name" value="UBQ"/>
    <property type="match status" value="1"/>
</dbReference>
<organism evidence="2 3">
    <name type="scientific">Gossypium anomalum</name>
    <dbReference type="NCBI Taxonomy" id="47600"/>
    <lineage>
        <taxon>Eukaryota</taxon>
        <taxon>Viridiplantae</taxon>
        <taxon>Streptophyta</taxon>
        <taxon>Embryophyta</taxon>
        <taxon>Tracheophyta</taxon>
        <taxon>Spermatophyta</taxon>
        <taxon>Magnoliopsida</taxon>
        <taxon>eudicotyledons</taxon>
        <taxon>Gunneridae</taxon>
        <taxon>Pentapetalae</taxon>
        <taxon>rosids</taxon>
        <taxon>malvids</taxon>
        <taxon>Malvales</taxon>
        <taxon>Malvaceae</taxon>
        <taxon>Malvoideae</taxon>
        <taxon>Gossypium</taxon>
    </lineage>
</organism>
<proteinExistence type="predicted"/>
<name>A0A8J5YY57_9ROSI</name>
<feature type="domain" description="Ubiquitin-like" evidence="1">
    <location>
        <begin position="67"/>
        <end position="135"/>
    </location>
</feature>
<dbReference type="OrthoDB" id="428577at2759"/>
<protein>
    <recommendedName>
        <fullName evidence="1">Ubiquitin-like domain-containing protein</fullName>
    </recommendedName>
</protein>
<dbReference type="Gene3D" id="3.10.20.90">
    <property type="entry name" value="Phosphatidylinositol 3-kinase Catalytic Subunit, Chain A, domain 1"/>
    <property type="match status" value="1"/>
</dbReference>
<dbReference type="PANTHER" id="PTHR47376">
    <property type="entry name" value="OS02G0597700 PROTEIN"/>
    <property type="match status" value="1"/>
</dbReference>
<evidence type="ECO:0000313" key="3">
    <source>
        <dbReference type="Proteomes" id="UP000701853"/>
    </source>
</evidence>
<dbReference type="InterPro" id="IPR000626">
    <property type="entry name" value="Ubiquitin-like_dom"/>
</dbReference>
<comment type="caution">
    <text evidence="2">The sequence shown here is derived from an EMBL/GenBank/DDBJ whole genome shotgun (WGS) entry which is preliminary data.</text>
</comment>